<evidence type="ECO:0000256" key="3">
    <source>
        <dbReference type="ARBA" id="ARBA00023239"/>
    </source>
</evidence>
<evidence type="ECO:0000256" key="6">
    <source>
        <dbReference type="ARBA" id="ARBA00056337"/>
    </source>
</evidence>
<comment type="catalytic activity">
    <reaction evidence="5 7">
        <text>2-deoxy-D-ribose 5-phosphate = D-glyceraldehyde 3-phosphate + acetaldehyde</text>
        <dbReference type="Rhea" id="RHEA:12821"/>
        <dbReference type="ChEBI" id="CHEBI:15343"/>
        <dbReference type="ChEBI" id="CHEBI:59776"/>
        <dbReference type="ChEBI" id="CHEBI:62877"/>
        <dbReference type="EC" id="4.1.2.4"/>
    </reaction>
</comment>
<evidence type="ECO:0000256" key="5">
    <source>
        <dbReference type="ARBA" id="ARBA00048791"/>
    </source>
</evidence>
<dbReference type="EC" id="4.1.2.4" evidence="7"/>
<proteinExistence type="inferred from homology"/>
<keyword evidence="9" id="KW-1185">Reference proteome</keyword>
<dbReference type="GO" id="GO:0004139">
    <property type="term" value="F:deoxyribose-phosphate aldolase activity"/>
    <property type="evidence" value="ECO:0007669"/>
    <property type="project" value="UniProtKB-UniRule"/>
</dbReference>
<dbReference type="AlphaFoldDB" id="H6KZA3"/>
<gene>
    <name evidence="7 8" type="primary">deoC</name>
    <name evidence="8" type="ordered locus">SGRA_1758</name>
</gene>
<dbReference type="InterPro" id="IPR013785">
    <property type="entry name" value="Aldolase_TIM"/>
</dbReference>
<dbReference type="Pfam" id="PF01791">
    <property type="entry name" value="DeoC"/>
    <property type="match status" value="1"/>
</dbReference>
<dbReference type="eggNOG" id="COG0274">
    <property type="taxonomic scope" value="Bacteria"/>
</dbReference>
<dbReference type="FunFam" id="3.20.20.70:FF:000044">
    <property type="entry name" value="Deoxyribose-phosphate aldolase"/>
    <property type="match status" value="1"/>
</dbReference>
<dbReference type="PANTHER" id="PTHR10889">
    <property type="entry name" value="DEOXYRIBOSE-PHOSPHATE ALDOLASE"/>
    <property type="match status" value="1"/>
</dbReference>
<keyword evidence="2 7" id="KW-0963">Cytoplasm</keyword>
<evidence type="ECO:0000313" key="8">
    <source>
        <dbReference type="EMBL" id="AFC24493.1"/>
    </source>
</evidence>
<dbReference type="InterPro" id="IPR028581">
    <property type="entry name" value="DeoC_typeI"/>
</dbReference>
<keyword evidence="3 7" id="KW-0456">Lyase</keyword>
<feature type="active site" description="Proton donor/acceptor" evidence="7">
    <location>
        <position position="184"/>
    </location>
</feature>
<feature type="active site" description="Proton donor/acceptor" evidence="7">
    <location>
        <position position="91"/>
    </location>
</feature>
<dbReference type="OrthoDB" id="9778711at2"/>
<dbReference type="PIRSF" id="PIRSF001357">
    <property type="entry name" value="DeoC"/>
    <property type="match status" value="1"/>
</dbReference>
<dbReference type="NCBIfam" id="TIGR00126">
    <property type="entry name" value="deoC"/>
    <property type="match status" value="1"/>
</dbReference>
<dbReference type="HOGENOM" id="CLU_053595_0_2_10"/>
<sequence>MNLADAIEHTLLKANASSSDIEQLCQEAIDHKFAGVCIPPFHVNTAKYFLANFEQRPKIVTVIGFPMGYSTISAKVEEAKRATAEGADEVDMVVNLAAVMDGEWSYVQNDIDSVTRAVHLHGSTLKVILETSLLDNIQMQRLCDICMEIGVDYVKTSTGFQGGASPEVVRQLKGFLKGSAVKIKASGGIKTPEQAQQLIQAGASRLGTSSGLELTQAAKK</sequence>
<dbReference type="GO" id="GO:0009264">
    <property type="term" value="P:deoxyribonucleotide catabolic process"/>
    <property type="evidence" value="ECO:0007669"/>
    <property type="project" value="UniProtKB-UniRule"/>
</dbReference>
<dbReference type="SMART" id="SM01133">
    <property type="entry name" value="DeoC"/>
    <property type="match status" value="1"/>
</dbReference>
<comment type="similarity">
    <text evidence="1 7">Belongs to the DeoC/FbaB aldolase family. DeoC type 1 subfamily.</text>
</comment>
<evidence type="ECO:0000256" key="4">
    <source>
        <dbReference type="ARBA" id="ARBA00023270"/>
    </source>
</evidence>
<keyword evidence="4 7" id="KW-0704">Schiff base</keyword>
<dbReference type="EMBL" id="CP002831">
    <property type="protein sequence ID" value="AFC24493.1"/>
    <property type="molecule type" value="Genomic_DNA"/>
</dbReference>
<dbReference type="Proteomes" id="UP000007519">
    <property type="component" value="Chromosome"/>
</dbReference>
<comment type="subcellular location">
    <subcellularLocation>
        <location evidence="7">Cytoplasm</location>
    </subcellularLocation>
</comment>
<dbReference type="KEGG" id="sgn:SGRA_1758"/>
<dbReference type="UniPathway" id="UPA00002">
    <property type="reaction ID" value="UER00468"/>
</dbReference>
<accession>H6KZA3</accession>
<dbReference type="InterPro" id="IPR011343">
    <property type="entry name" value="DeoC"/>
</dbReference>
<evidence type="ECO:0000313" key="9">
    <source>
        <dbReference type="Proteomes" id="UP000007519"/>
    </source>
</evidence>
<dbReference type="GO" id="GO:0016052">
    <property type="term" value="P:carbohydrate catabolic process"/>
    <property type="evidence" value="ECO:0007669"/>
    <property type="project" value="TreeGrafter"/>
</dbReference>
<dbReference type="STRING" id="984262.SGRA_1758"/>
<dbReference type="InterPro" id="IPR002915">
    <property type="entry name" value="DeoC/FbaB/LacD_aldolase"/>
</dbReference>
<evidence type="ECO:0000256" key="2">
    <source>
        <dbReference type="ARBA" id="ARBA00022490"/>
    </source>
</evidence>
<organism evidence="8 9">
    <name type="scientific">Saprospira grandis (strain Lewin)</name>
    <dbReference type="NCBI Taxonomy" id="984262"/>
    <lineage>
        <taxon>Bacteria</taxon>
        <taxon>Pseudomonadati</taxon>
        <taxon>Bacteroidota</taxon>
        <taxon>Saprospiria</taxon>
        <taxon>Saprospirales</taxon>
        <taxon>Saprospiraceae</taxon>
        <taxon>Saprospira</taxon>
    </lineage>
</organism>
<evidence type="ECO:0000256" key="7">
    <source>
        <dbReference type="HAMAP-Rule" id="MF_00114"/>
    </source>
</evidence>
<evidence type="ECO:0000256" key="1">
    <source>
        <dbReference type="ARBA" id="ARBA00010936"/>
    </source>
</evidence>
<comment type="pathway">
    <text evidence="7">Carbohydrate degradation; 2-deoxy-D-ribose 1-phosphate degradation; D-glyceraldehyde 3-phosphate and acetaldehyde from 2-deoxy-alpha-D-ribose 1-phosphate: step 2/2.</text>
</comment>
<dbReference type="PANTHER" id="PTHR10889:SF1">
    <property type="entry name" value="DEOXYRIBOSE-PHOSPHATE ALDOLASE"/>
    <property type="match status" value="1"/>
</dbReference>
<dbReference type="GO" id="GO:0006018">
    <property type="term" value="P:2-deoxyribose 1-phosphate catabolic process"/>
    <property type="evidence" value="ECO:0007669"/>
    <property type="project" value="UniProtKB-UniRule"/>
</dbReference>
<comment type="function">
    <text evidence="6 7">Catalyzes a reversible aldol reaction between acetaldehyde and D-glyceraldehyde 3-phosphate to generate 2-deoxy-D-ribose 5-phosphate.</text>
</comment>
<dbReference type="Gene3D" id="3.20.20.70">
    <property type="entry name" value="Aldolase class I"/>
    <property type="match status" value="1"/>
</dbReference>
<protein>
    <recommendedName>
        <fullName evidence="7">Deoxyribose-phosphate aldolase</fullName>
        <shortName evidence="7">DERA</shortName>
        <ecNumber evidence="7">4.1.2.4</ecNumber>
    </recommendedName>
    <alternativeName>
        <fullName evidence="7">2-deoxy-D-ribose 5-phosphate aldolase</fullName>
    </alternativeName>
    <alternativeName>
        <fullName evidence="7">Phosphodeoxyriboaldolase</fullName>
        <shortName evidence="7">Deoxyriboaldolase</shortName>
    </alternativeName>
</protein>
<name>H6KZA3_SAPGL</name>
<feature type="active site" description="Schiff-base intermediate with acetaldehyde" evidence="7">
    <location>
        <position position="155"/>
    </location>
</feature>
<dbReference type="SUPFAM" id="SSF51569">
    <property type="entry name" value="Aldolase"/>
    <property type="match status" value="1"/>
</dbReference>
<dbReference type="CDD" id="cd00959">
    <property type="entry name" value="DeoC"/>
    <property type="match status" value="1"/>
</dbReference>
<reference evidence="8 9" key="1">
    <citation type="journal article" date="2012" name="Stand. Genomic Sci.">
        <title>Complete genome sequencing and analysis of Saprospira grandis str. Lewin, a predatory marine bacterium.</title>
        <authorList>
            <person name="Saw J.H."/>
            <person name="Yuryev A."/>
            <person name="Kanbe M."/>
            <person name="Hou S."/>
            <person name="Young A.G."/>
            <person name="Aizawa S."/>
            <person name="Alam M."/>
        </authorList>
    </citation>
    <scope>NUCLEOTIDE SEQUENCE [LARGE SCALE GENOMIC DNA]</scope>
    <source>
        <strain evidence="8 9">Lewin</strain>
    </source>
</reference>
<dbReference type="GO" id="GO:0005737">
    <property type="term" value="C:cytoplasm"/>
    <property type="evidence" value="ECO:0007669"/>
    <property type="project" value="UniProtKB-SubCell"/>
</dbReference>
<dbReference type="HAMAP" id="MF_00114">
    <property type="entry name" value="DeoC_type1"/>
    <property type="match status" value="1"/>
</dbReference>
<dbReference type="RefSeq" id="WP_015692126.1">
    <property type="nucleotide sequence ID" value="NC_016940.1"/>
</dbReference>